<dbReference type="InterPro" id="IPR036411">
    <property type="entry name" value="TorD-like_sf"/>
</dbReference>
<dbReference type="EMBL" id="MFIV01000231">
    <property type="protein sequence ID" value="OGF97266.1"/>
    <property type="molecule type" value="Genomic_DNA"/>
</dbReference>
<dbReference type="AlphaFoldDB" id="A0A1F5YBC3"/>
<evidence type="ECO:0000256" key="2">
    <source>
        <dbReference type="SAM" id="MobiDB-lite"/>
    </source>
</evidence>
<dbReference type="Proteomes" id="UP000176992">
    <property type="component" value="Unassembled WGS sequence"/>
</dbReference>
<dbReference type="GO" id="GO:0051082">
    <property type="term" value="F:unfolded protein binding"/>
    <property type="evidence" value="ECO:0007669"/>
    <property type="project" value="InterPro"/>
</dbReference>
<sequence length="216" mass="23768">MKAYESLAAVMGYPQADISGKVTACLNLLRDQYREANSRLESFEKYIISTELDSLRELYTVTFDLNPVCTLDVGYHVFGESYKRGAFLAGLQRSLREHGLEAGTELPDHLTVVLRLLARIESGEDRSALVELILVPALARMKKAFEGGDNPYAEVIRAVDLVIRQDHDIEEPEATVTQADLSFFGERFTSQGCPDGGSDRESGPPGCPLDGHCPGE</sequence>
<reference evidence="3 4" key="1">
    <citation type="journal article" date="2016" name="Nat. Commun.">
        <title>Thousands of microbial genomes shed light on interconnected biogeochemical processes in an aquifer system.</title>
        <authorList>
            <person name="Anantharaman K."/>
            <person name="Brown C.T."/>
            <person name="Hug L.A."/>
            <person name="Sharon I."/>
            <person name="Castelle C.J."/>
            <person name="Probst A.J."/>
            <person name="Thomas B.C."/>
            <person name="Singh A."/>
            <person name="Wilkins M.J."/>
            <person name="Karaoz U."/>
            <person name="Brodie E.L."/>
            <person name="Williams K.H."/>
            <person name="Hubbard S.S."/>
            <person name="Banfield J.F."/>
        </authorList>
    </citation>
    <scope>NUCLEOTIDE SEQUENCE [LARGE SCALE GENOMIC DNA]</scope>
</reference>
<keyword evidence="1" id="KW-0534">Nitrate assimilation</keyword>
<gene>
    <name evidence="3" type="ORF">A2Z86_02885</name>
</gene>
<dbReference type="SUPFAM" id="SSF89155">
    <property type="entry name" value="TorD-like"/>
    <property type="match status" value="1"/>
</dbReference>
<dbReference type="GO" id="GO:0042128">
    <property type="term" value="P:nitrate assimilation"/>
    <property type="evidence" value="ECO:0007669"/>
    <property type="project" value="UniProtKB-KW"/>
</dbReference>
<name>A0A1F5YBC3_9BACT</name>
<accession>A0A1F5YBC3</accession>
<dbReference type="InterPro" id="IPR020945">
    <property type="entry name" value="DMSO/NO3_reduct_chaperone"/>
</dbReference>
<dbReference type="PANTHER" id="PTHR43680:SF2">
    <property type="entry name" value="NITRATE REDUCTASE MOLYBDENUM COFACTOR ASSEMBLY CHAPERONE NARJ"/>
    <property type="match status" value="1"/>
</dbReference>
<proteinExistence type="predicted"/>
<dbReference type="GO" id="GO:0051131">
    <property type="term" value="P:chaperone-mediated protein complex assembly"/>
    <property type="evidence" value="ECO:0007669"/>
    <property type="project" value="InterPro"/>
</dbReference>
<protein>
    <recommendedName>
        <fullName evidence="5">Nitrate reductase molybdenum cofactor assembly chaperone</fullName>
    </recommendedName>
</protein>
<dbReference type="GO" id="GO:0016530">
    <property type="term" value="F:metallochaperone activity"/>
    <property type="evidence" value="ECO:0007669"/>
    <property type="project" value="TreeGrafter"/>
</dbReference>
<dbReference type="Pfam" id="PF02613">
    <property type="entry name" value="Nitrate_red_del"/>
    <property type="match status" value="1"/>
</dbReference>
<evidence type="ECO:0008006" key="5">
    <source>
        <dbReference type="Google" id="ProtNLM"/>
    </source>
</evidence>
<comment type="caution">
    <text evidence="3">The sequence shown here is derived from an EMBL/GenBank/DDBJ whole genome shotgun (WGS) entry which is preliminary data.</text>
</comment>
<evidence type="ECO:0000313" key="4">
    <source>
        <dbReference type="Proteomes" id="UP000176992"/>
    </source>
</evidence>
<dbReference type="PANTHER" id="PTHR43680">
    <property type="entry name" value="NITRATE REDUCTASE MOLYBDENUM COFACTOR ASSEMBLY CHAPERONE"/>
    <property type="match status" value="1"/>
</dbReference>
<dbReference type="InterPro" id="IPR003765">
    <property type="entry name" value="NO3_reductase_chaperone_NarJ"/>
</dbReference>
<organism evidence="3 4">
    <name type="scientific">Candidatus Glassbacteria bacterium GWA2_58_10</name>
    <dbReference type="NCBI Taxonomy" id="1817865"/>
    <lineage>
        <taxon>Bacteria</taxon>
        <taxon>Candidatus Glassiibacteriota</taxon>
    </lineage>
</organism>
<feature type="region of interest" description="Disordered" evidence="2">
    <location>
        <begin position="190"/>
        <end position="216"/>
    </location>
</feature>
<evidence type="ECO:0000256" key="1">
    <source>
        <dbReference type="ARBA" id="ARBA00023063"/>
    </source>
</evidence>
<evidence type="ECO:0000313" key="3">
    <source>
        <dbReference type="EMBL" id="OGF97266.1"/>
    </source>
</evidence>